<accession>A0A509E6K0</accession>
<dbReference type="Proteomes" id="UP000410984">
    <property type="component" value="Unassembled WGS sequence"/>
</dbReference>
<sequence>MGDGLVEEGERVAHRTLGGAHQGAERLVLDRDALRSADALEMGGEHVGLDAAQVEALAAREDRDRDLADLGGGEHELGVRRRLLQGLQEGVERLLREHVDLVHDVDLVAGRDGGVADAVDDAAHVVDAGMRGGVHLQHVHVPGFHDRLAVQAEFRHRHGGAGIGRAGTEIVQPAGEDARRGGLADAAHARQHPGLRDAAGCESVAQRAHHGALADQVVEILGPVLAREHPVGRGRGGLGAESGKPRRVVRGAGARVHATNRGRRATASDRARPGGPRCAAHRRKGGRLDEDPLGLVRAASFRT</sequence>
<proteinExistence type="predicted"/>
<evidence type="ECO:0000313" key="3">
    <source>
        <dbReference type="Proteomes" id="UP000410984"/>
    </source>
</evidence>
<organism evidence="2 3">
    <name type="scientific">Methylobacterium symbioticum</name>
    <dbReference type="NCBI Taxonomy" id="2584084"/>
    <lineage>
        <taxon>Bacteria</taxon>
        <taxon>Pseudomonadati</taxon>
        <taxon>Pseudomonadota</taxon>
        <taxon>Alphaproteobacteria</taxon>
        <taxon>Hyphomicrobiales</taxon>
        <taxon>Methylobacteriaceae</taxon>
        <taxon>Methylobacterium</taxon>
    </lineage>
</organism>
<reference evidence="2 3" key="1">
    <citation type="submission" date="2019-06" db="EMBL/GenBank/DDBJ databases">
        <authorList>
            <person name="Rodrigo-Torres L."/>
            <person name="Arahal R. D."/>
            <person name="Lucena T."/>
        </authorList>
    </citation>
    <scope>NUCLEOTIDE SEQUENCE [LARGE SCALE GENOMIC DNA]</scope>
    <source>
        <strain evidence="2 3">SB0023/3</strain>
    </source>
</reference>
<dbReference type="AlphaFoldDB" id="A0A509E6K0"/>
<evidence type="ECO:0000313" key="2">
    <source>
        <dbReference type="EMBL" id="VUD69780.1"/>
    </source>
</evidence>
<name>A0A509E6K0_9HYPH</name>
<protein>
    <submittedName>
        <fullName evidence="2">Uncharacterized protein</fullName>
    </submittedName>
</protein>
<evidence type="ECO:0000256" key="1">
    <source>
        <dbReference type="SAM" id="MobiDB-lite"/>
    </source>
</evidence>
<feature type="region of interest" description="Disordered" evidence="1">
    <location>
        <begin position="253"/>
        <end position="291"/>
    </location>
</feature>
<keyword evidence="3" id="KW-1185">Reference proteome</keyword>
<dbReference type="EMBL" id="CABFPH010000002">
    <property type="protein sequence ID" value="VUD69780.1"/>
    <property type="molecule type" value="Genomic_DNA"/>
</dbReference>
<gene>
    <name evidence="2" type="ORF">MET9862_00338</name>
</gene>